<name>G6YL56_9HYPH</name>
<organism evidence="2 3">
    <name type="scientific">Mesorhizobium amorphae CCNWGS0123</name>
    <dbReference type="NCBI Taxonomy" id="1082933"/>
    <lineage>
        <taxon>Bacteria</taxon>
        <taxon>Pseudomonadati</taxon>
        <taxon>Pseudomonadota</taxon>
        <taxon>Alphaproteobacteria</taxon>
        <taxon>Hyphomicrobiales</taxon>
        <taxon>Phyllobacteriaceae</taxon>
        <taxon>Mesorhizobium</taxon>
    </lineage>
</organism>
<dbReference type="Pfam" id="PF13635">
    <property type="entry name" value="DUF4143"/>
    <property type="match status" value="1"/>
</dbReference>
<keyword evidence="3" id="KW-1185">Reference proteome</keyword>
<feature type="domain" description="DUF4143" evidence="1">
    <location>
        <begin position="2"/>
        <end position="80"/>
    </location>
</feature>
<dbReference type="KEGG" id="mamo:A6B35_30685"/>
<dbReference type="AlphaFoldDB" id="G6YL56"/>
<dbReference type="InterPro" id="IPR025420">
    <property type="entry name" value="DUF4143"/>
</dbReference>
<dbReference type="PANTHER" id="PTHR43566:SF2">
    <property type="entry name" value="DUF4143 DOMAIN-CONTAINING PROTEIN"/>
    <property type="match status" value="1"/>
</dbReference>
<accession>G6YL56</accession>
<sequence length="106" mass="11558">MSDYLDALTRLGIVLRLGAWSSARAKREIKAPKLHFMDTGLATALRGEGSDSFGIDGDPSAFGALFERFIFTELEKSLPFQSNRCRYGIGAPASARLTYSLKPLDG</sequence>
<dbReference type="OrthoDB" id="9771844at2"/>
<gene>
    <name evidence="2" type="ORF">MEA186_33709</name>
</gene>
<dbReference type="PATRIC" id="fig|1082933.3.peg.6532"/>
<proteinExistence type="predicted"/>
<evidence type="ECO:0000259" key="1">
    <source>
        <dbReference type="Pfam" id="PF13635"/>
    </source>
</evidence>
<dbReference type="RefSeq" id="WP_006206534.1">
    <property type="nucleotide sequence ID" value="NZ_AGSN01000243.1"/>
</dbReference>
<protein>
    <submittedName>
        <fullName evidence="2">ATPase</fullName>
    </submittedName>
</protein>
<dbReference type="EMBL" id="AGSN01000243">
    <property type="protein sequence ID" value="EHH03112.1"/>
    <property type="molecule type" value="Genomic_DNA"/>
</dbReference>
<dbReference type="Proteomes" id="UP000002949">
    <property type="component" value="Unassembled WGS sequence"/>
</dbReference>
<reference evidence="2 3" key="1">
    <citation type="journal article" date="2012" name="J. Bacteriol.">
        <title>Draft Genome Sequence of Plant Growth-Promoting Rhizobium Mesorhizobium amorphae, Isolated from Zinc-Lead Mine Tailings.</title>
        <authorList>
            <person name="Hao X."/>
            <person name="Lin Y."/>
            <person name="Johnstone L."/>
            <person name="Baltrus D.A."/>
            <person name="Miller S.J."/>
            <person name="Wei G."/>
            <person name="Rensing C."/>
        </authorList>
    </citation>
    <scope>NUCLEOTIDE SEQUENCE [LARGE SCALE GENOMIC DNA]</scope>
    <source>
        <strain evidence="2 3">CCNWGS0123</strain>
    </source>
</reference>
<evidence type="ECO:0000313" key="3">
    <source>
        <dbReference type="Proteomes" id="UP000002949"/>
    </source>
</evidence>
<dbReference type="eggNOG" id="COG1373">
    <property type="taxonomic scope" value="Bacteria"/>
</dbReference>
<dbReference type="PANTHER" id="PTHR43566">
    <property type="entry name" value="CONSERVED PROTEIN"/>
    <property type="match status" value="1"/>
</dbReference>
<evidence type="ECO:0000313" key="2">
    <source>
        <dbReference type="EMBL" id="EHH03112.1"/>
    </source>
</evidence>